<protein>
    <submittedName>
        <fullName evidence="1">Antibiotic biosynthesis monooxygenase</fullName>
        <ecNumber evidence="1">1.14.-.-</ecNumber>
    </submittedName>
</protein>
<evidence type="ECO:0000313" key="2">
    <source>
        <dbReference type="Proteomes" id="UP001439875"/>
    </source>
</evidence>
<dbReference type="EC" id="1.14.-.-" evidence="1"/>
<reference evidence="1" key="1">
    <citation type="submission" date="2024-03" db="EMBL/GenBank/DDBJ databases">
        <title>Human intestinal bacterial collection.</title>
        <authorList>
            <person name="Pauvert C."/>
            <person name="Hitch T.C.A."/>
            <person name="Clavel T."/>
        </authorList>
    </citation>
    <scope>NUCLEOTIDE SEQUENCE</scope>
    <source>
        <strain evidence="1">CLA-AA-H227</strain>
    </source>
</reference>
<sequence length="101" mass="12063">MILEAAFLQVKTGMELEFEESFRKASTIIASMKGYISHELQKCMEVEGKYLLLVQWERLEDHTVGFRQSPEYLRWKALLHHFYEPFPTVEHFERISLNEIL</sequence>
<organism evidence="1 2">
    <name type="scientific">Robertmurraya yapensis</name>
    <name type="common">ex Hitch et al 2024</name>
    <dbReference type="NCBI Taxonomy" id="3133160"/>
    <lineage>
        <taxon>Bacteria</taxon>
        <taxon>Bacillati</taxon>
        <taxon>Bacillota</taxon>
        <taxon>Bacilli</taxon>
        <taxon>Bacillales</taxon>
        <taxon>Bacillaceae</taxon>
        <taxon>Robertmurraya</taxon>
    </lineage>
</organism>
<keyword evidence="2" id="KW-1185">Reference proteome</keyword>
<dbReference type="Proteomes" id="UP001439875">
    <property type="component" value="Unassembled WGS sequence"/>
</dbReference>
<name>A0ACC6SHJ1_9BACI</name>
<evidence type="ECO:0000313" key="1">
    <source>
        <dbReference type="EMBL" id="MEQ2529439.1"/>
    </source>
</evidence>
<accession>A0ACC6SHJ1</accession>
<keyword evidence="1" id="KW-0560">Oxidoreductase</keyword>
<comment type="caution">
    <text evidence="1">The sequence shown here is derived from an EMBL/GenBank/DDBJ whole genome shotgun (WGS) entry which is preliminary data.</text>
</comment>
<gene>
    <name evidence="1" type="ORF">WMO40_22465</name>
</gene>
<proteinExistence type="predicted"/>
<keyword evidence="1" id="KW-0503">Monooxygenase</keyword>
<dbReference type="EMBL" id="JBBMEW010000036">
    <property type="protein sequence ID" value="MEQ2529439.1"/>
    <property type="molecule type" value="Genomic_DNA"/>
</dbReference>